<proteinExistence type="predicted"/>
<evidence type="ECO:0000256" key="1">
    <source>
        <dbReference type="SAM" id="Phobius"/>
    </source>
</evidence>
<evidence type="ECO:0000313" key="3">
    <source>
        <dbReference type="Proteomes" id="UP001430193"/>
    </source>
</evidence>
<keyword evidence="1" id="KW-0472">Membrane</keyword>
<protein>
    <submittedName>
        <fullName evidence="2">Uncharacterized protein</fullName>
    </submittedName>
</protein>
<accession>A0ABS2KF87</accession>
<organism evidence="2 3">
    <name type="scientific">Dyella mobilis</name>
    <dbReference type="NCBI Taxonomy" id="1849582"/>
    <lineage>
        <taxon>Bacteria</taxon>
        <taxon>Pseudomonadati</taxon>
        <taxon>Pseudomonadota</taxon>
        <taxon>Gammaproteobacteria</taxon>
        <taxon>Lysobacterales</taxon>
        <taxon>Rhodanobacteraceae</taxon>
        <taxon>Dyella</taxon>
    </lineage>
</organism>
<feature type="transmembrane region" description="Helical" evidence="1">
    <location>
        <begin position="65"/>
        <end position="86"/>
    </location>
</feature>
<dbReference type="InterPro" id="IPR046289">
    <property type="entry name" value="DUF6326"/>
</dbReference>
<keyword evidence="1" id="KW-0812">Transmembrane</keyword>
<dbReference type="RefSeq" id="WP_204631235.1">
    <property type="nucleotide sequence ID" value="NZ_BSOC01000003.1"/>
</dbReference>
<reference evidence="2" key="1">
    <citation type="submission" date="2020-10" db="EMBL/GenBank/DDBJ databases">
        <title>Phylogeny of dyella-like bacteria.</title>
        <authorList>
            <person name="Fu J."/>
        </authorList>
    </citation>
    <scope>NUCLEOTIDE SEQUENCE</scope>
    <source>
        <strain evidence="2">DHON07</strain>
    </source>
</reference>
<comment type="caution">
    <text evidence="2">The sequence shown here is derived from an EMBL/GenBank/DDBJ whole genome shotgun (WGS) entry which is preliminary data.</text>
</comment>
<sequence length="145" mass="16136">MRPSPTQPTALQDIQVPIKLKLAALWTSLMFCYIYGDYFGLWQPGNLEGMLKGQMGPLGATTQPVLLGLSVMMAIPSLMIFLSLVMKPSINRVANIVFGLIYTVIMLVSMPGAWWFYVMFGVIEMALSLAIVGYAWRWPREQASG</sequence>
<keyword evidence="3" id="KW-1185">Reference proteome</keyword>
<name>A0ABS2KF87_9GAMM</name>
<dbReference type="Pfam" id="PF19851">
    <property type="entry name" value="DUF6326"/>
    <property type="match status" value="1"/>
</dbReference>
<keyword evidence="1" id="KW-1133">Transmembrane helix</keyword>
<feature type="transmembrane region" description="Helical" evidence="1">
    <location>
        <begin position="20"/>
        <end position="41"/>
    </location>
</feature>
<dbReference type="EMBL" id="JADIKF010000038">
    <property type="protein sequence ID" value="MBM7129619.1"/>
    <property type="molecule type" value="Genomic_DNA"/>
</dbReference>
<feature type="transmembrane region" description="Helical" evidence="1">
    <location>
        <begin position="93"/>
        <end position="110"/>
    </location>
</feature>
<feature type="transmembrane region" description="Helical" evidence="1">
    <location>
        <begin position="116"/>
        <end position="136"/>
    </location>
</feature>
<evidence type="ECO:0000313" key="2">
    <source>
        <dbReference type="EMBL" id="MBM7129619.1"/>
    </source>
</evidence>
<gene>
    <name evidence="2" type="ORF">ISS99_08790</name>
</gene>
<dbReference type="Proteomes" id="UP001430193">
    <property type="component" value="Unassembled WGS sequence"/>
</dbReference>